<accession>A0A6V8MX64</accession>
<organism evidence="2 3">
    <name type="scientific">Geomonas paludis</name>
    <dbReference type="NCBI Taxonomy" id="2740185"/>
    <lineage>
        <taxon>Bacteria</taxon>
        <taxon>Pseudomonadati</taxon>
        <taxon>Thermodesulfobacteriota</taxon>
        <taxon>Desulfuromonadia</taxon>
        <taxon>Geobacterales</taxon>
        <taxon>Geobacteraceae</taxon>
        <taxon>Geomonas</taxon>
    </lineage>
</organism>
<dbReference type="InterPro" id="IPR029044">
    <property type="entry name" value="Nucleotide-diphossugar_trans"/>
</dbReference>
<dbReference type="InterPro" id="IPR001173">
    <property type="entry name" value="Glyco_trans_2-like"/>
</dbReference>
<evidence type="ECO:0000259" key="1">
    <source>
        <dbReference type="Pfam" id="PF00535"/>
    </source>
</evidence>
<dbReference type="AlphaFoldDB" id="A0A6V8MX64"/>
<gene>
    <name evidence="2" type="ORF">GMPD_21860</name>
</gene>
<comment type="caution">
    <text evidence="2">The sequence shown here is derived from an EMBL/GenBank/DDBJ whole genome shotgun (WGS) entry which is preliminary data.</text>
</comment>
<proteinExistence type="predicted"/>
<dbReference type="PANTHER" id="PTHR43179">
    <property type="entry name" value="RHAMNOSYLTRANSFERASE WBBL"/>
    <property type="match status" value="1"/>
</dbReference>
<sequence>MLMTDAIIDVIIPVWNRPDETRNCLVNLINHTPNARLIIVDCGSERDTERMLQEFADGLDERALLMRDDSNIGFVRAVNRGFESSKAPFLALVRNTSIVSARWLDPLLQFAEQHAEAGILLPCLDPGDPCEGPCEVESGSFAAMVIRRELYREIGGLDEYLDGGAWCLKDFTRRACAKGYLTFQVPGPVVSHQEEVPLGSELRRRETLQRSITAFRERWGEGGSFLLHVPKGVEVELLRQKLDLLVQGARHGDSYTVLVPHALSQAARQSGLCCLHENVKLVPLPRFGFDGMKRRLYEKLIGERPGTMPVTAVDGMPFPWSERYLSFSDLTERIRGRVH</sequence>
<dbReference type="SUPFAM" id="SSF53448">
    <property type="entry name" value="Nucleotide-diphospho-sugar transferases"/>
    <property type="match status" value="1"/>
</dbReference>
<dbReference type="Gene3D" id="3.90.550.10">
    <property type="entry name" value="Spore Coat Polysaccharide Biosynthesis Protein SpsA, Chain A"/>
    <property type="match status" value="1"/>
</dbReference>
<reference evidence="3" key="1">
    <citation type="submission" date="2020-06" db="EMBL/GenBank/DDBJ databases">
        <title>Draft genomic sequecing of Geomonas sp. Red736.</title>
        <authorList>
            <person name="Itoh H."/>
            <person name="Xu Z.X."/>
            <person name="Ushijima N."/>
            <person name="Masuda Y."/>
            <person name="Shiratori Y."/>
            <person name="Senoo K."/>
        </authorList>
    </citation>
    <scope>NUCLEOTIDE SEQUENCE [LARGE SCALE GENOMIC DNA]</scope>
    <source>
        <strain evidence="3">Red736</strain>
    </source>
</reference>
<name>A0A6V8MX64_9BACT</name>
<evidence type="ECO:0000313" key="3">
    <source>
        <dbReference type="Proteomes" id="UP000568888"/>
    </source>
</evidence>
<keyword evidence="2" id="KW-0808">Transferase</keyword>
<dbReference type="GO" id="GO:0016740">
    <property type="term" value="F:transferase activity"/>
    <property type="evidence" value="ECO:0007669"/>
    <property type="project" value="UniProtKB-KW"/>
</dbReference>
<dbReference type="EMBL" id="BLXY01000003">
    <property type="protein sequence ID" value="GFO64267.1"/>
    <property type="molecule type" value="Genomic_DNA"/>
</dbReference>
<protein>
    <submittedName>
        <fullName evidence="2">Glycosyl transferase</fullName>
    </submittedName>
</protein>
<dbReference type="PANTHER" id="PTHR43179:SF7">
    <property type="entry name" value="RHAMNOSYLTRANSFERASE WBBL"/>
    <property type="match status" value="1"/>
</dbReference>
<feature type="domain" description="Glycosyltransferase 2-like" evidence="1">
    <location>
        <begin position="10"/>
        <end position="120"/>
    </location>
</feature>
<dbReference type="Proteomes" id="UP000568888">
    <property type="component" value="Unassembled WGS sequence"/>
</dbReference>
<dbReference type="Pfam" id="PF00535">
    <property type="entry name" value="Glycos_transf_2"/>
    <property type="match status" value="1"/>
</dbReference>
<evidence type="ECO:0000313" key="2">
    <source>
        <dbReference type="EMBL" id="GFO64267.1"/>
    </source>
</evidence>